<feature type="transmembrane region" description="Helical" evidence="1">
    <location>
        <begin position="119"/>
        <end position="140"/>
    </location>
</feature>
<proteinExistence type="predicted"/>
<name>A0A151K3M4_9HYME</name>
<evidence type="ECO:0008006" key="4">
    <source>
        <dbReference type="Google" id="ProtNLM"/>
    </source>
</evidence>
<protein>
    <recommendedName>
        <fullName evidence="4">Gustatory receptor</fullName>
    </recommendedName>
</protein>
<keyword evidence="1" id="KW-1133">Transmembrane helix</keyword>
<organism evidence="2 3">
    <name type="scientific">Trachymyrmex septentrionalis</name>
    <dbReference type="NCBI Taxonomy" id="34720"/>
    <lineage>
        <taxon>Eukaryota</taxon>
        <taxon>Metazoa</taxon>
        <taxon>Ecdysozoa</taxon>
        <taxon>Arthropoda</taxon>
        <taxon>Hexapoda</taxon>
        <taxon>Insecta</taxon>
        <taxon>Pterygota</taxon>
        <taxon>Neoptera</taxon>
        <taxon>Endopterygota</taxon>
        <taxon>Hymenoptera</taxon>
        <taxon>Apocrita</taxon>
        <taxon>Aculeata</taxon>
        <taxon>Formicoidea</taxon>
        <taxon>Formicidae</taxon>
        <taxon>Myrmicinae</taxon>
        <taxon>Trachymyrmex</taxon>
    </lineage>
</organism>
<keyword evidence="3" id="KW-1185">Reference proteome</keyword>
<feature type="transmembrane region" description="Helical" evidence="1">
    <location>
        <begin position="160"/>
        <end position="187"/>
    </location>
</feature>
<reference evidence="2 3" key="1">
    <citation type="submission" date="2016-03" db="EMBL/GenBank/DDBJ databases">
        <title>Trachymyrmex septentrionalis WGS genome.</title>
        <authorList>
            <person name="Nygaard S."/>
            <person name="Hu H."/>
            <person name="Boomsma J."/>
            <person name="Zhang G."/>
        </authorList>
    </citation>
    <scope>NUCLEOTIDE SEQUENCE [LARGE SCALE GENOMIC DNA]</scope>
    <source>
        <strain evidence="2">Tsep2-gDNA-1</strain>
        <tissue evidence="2">Whole body</tissue>
    </source>
</reference>
<evidence type="ECO:0000313" key="2">
    <source>
        <dbReference type="EMBL" id="KYN50744.1"/>
    </source>
</evidence>
<feature type="transmembrane region" description="Helical" evidence="1">
    <location>
        <begin position="65"/>
        <end position="87"/>
    </location>
</feature>
<dbReference type="AlphaFoldDB" id="A0A151K3M4"/>
<accession>A0A151K3M4</accession>
<dbReference type="EMBL" id="LKEZ01024853">
    <property type="protein sequence ID" value="KYN50744.1"/>
    <property type="molecule type" value="Genomic_DNA"/>
</dbReference>
<sequence>MTETLEKALAPLFIIGSFCNLGMLEYPRGQPKAYLSCLYALVKWGSLTYYYYYPISIKIFWNYKIFFIADFSQLTLIISILFGFRHFKELKMCLRKLAIVDDTLEALGVQKEYQRLRNWIIRITIGWIVYVICRSTYDAFTYCVLNCNFDLWAVTLDKFLIYYPSHIIILSALISTAIIGLVLYMCVHLLCKLFLLTL</sequence>
<keyword evidence="1" id="KW-0812">Transmembrane</keyword>
<evidence type="ECO:0000256" key="1">
    <source>
        <dbReference type="SAM" id="Phobius"/>
    </source>
</evidence>
<dbReference type="Proteomes" id="UP000078541">
    <property type="component" value="Unassembled WGS sequence"/>
</dbReference>
<keyword evidence="1" id="KW-0472">Membrane</keyword>
<evidence type="ECO:0000313" key="3">
    <source>
        <dbReference type="Proteomes" id="UP000078541"/>
    </source>
</evidence>
<feature type="transmembrane region" description="Helical" evidence="1">
    <location>
        <begin position="33"/>
        <end position="53"/>
    </location>
</feature>
<comment type="caution">
    <text evidence="2">The sequence shown here is derived from an EMBL/GenBank/DDBJ whole genome shotgun (WGS) entry which is preliminary data.</text>
</comment>
<gene>
    <name evidence="2" type="ORF">ALC56_09506</name>
</gene>